<dbReference type="GO" id="GO:0005506">
    <property type="term" value="F:iron ion binding"/>
    <property type="evidence" value="ECO:0007669"/>
    <property type="project" value="InterPro"/>
</dbReference>
<dbReference type="KEGG" id="pfy:PFICI_00367"/>
<evidence type="ECO:0000256" key="7">
    <source>
        <dbReference type="PIRSR" id="PIRSR602403-1"/>
    </source>
</evidence>
<dbReference type="SUPFAM" id="SSF48264">
    <property type="entry name" value="Cytochrome P450"/>
    <property type="match status" value="1"/>
</dbReference>
<evidence type="ECO:0000256" key="2">
    <source>
        <dbReference type="ARBA" id="ARBA00010617"/>
    </source>
</evidence>
<evidence type="ECO:0000256" key="4">
    <source>
        <dbReference type="ARBA" id="ARBA00022723"/>
    </source>
</evidence>
<accession>W3XKJ5</accession>
<dbReference type="GO" id="GO:0004497">
    <property type="term" value="F:monooxygenase activity"/>
    <property type="evidence" value="ECO:0007669"/>
    <property type="project" value="UniProtKB-KW"/>
</dbReference>
<dbReference type="HOGENOM" id="CLU_001570_14_11_1"/>
<name>W3XKJ5_PESFW</name>
<organism evidence="9 10">
    <name type="scientific">Pestalotiopsis fici (strain W106-1 / CGMCC3.15140)</name>
    <dbReference type="NCBI Taxonomy" id="1229662"/>
    <lineage>
        <taxon>Eukaryota</taxon>
        <taxon>Fungi</taxon>
        <taxon>Dikarya</taxon>
        <taxon>Ascomycota</taxon>
        <taxon>Pezizomycotina</taxon>
        <taxon>Sordariomycetes</taxon>
        <taxon>Xylariomycetidae</taxon>
        <taxon>Amphisphaeriales</taxon>
        <taxon>Sporocadaceae</taxon>
        <taxon>Pestalotiopsis</taxon>
    </lineage>
</organism>
<keyword evidence="8" id="KW-0812">Transmembrane</keyword>
<dbReference type="Proteomes" id="UP000030651">
    <property type="component" value="Unassembled WGS sequence"/>
</dbReference>
<keyword evidence="6" id="KW-0503">Monooxygenase</keyword>
<dbReference type="PRINTS" id="PR00465">
    <property type="entry name" value="EP450IV"/>
</dbReference>
<dbReference type="OrthoDB" id="1470350at2759"/>
<dbReference type="STRING" id="1229662.W3XKJ5"/>
<feature type="transmembrane region" description="Helical" evidence="8">
    <location>
        <begin position="295"/>
        <end position="317"/>
    </location>
</feature>
<keyword evidence="6" id="KW-0560">Oxidoreductase</keyword>
<proteinExistence type="inferred from homology"/>
<keyword evidence="8" id="KW-0472">Membrane</keyword>
<evidence type="ECO:0000256" key="1">
    <source>
        <dbReference type="ARBA" id="ARBA00001971"/>
    </source>
</evidence>
<dbReference type="Gene3D" id="1.10.630.10">
    <property type="entry name" value="Cytochrome P450"/>
    <property type="match status" value="1"/>
</dbReference>
<evidence type="ECO:0000313" key="9">
    <source>
        <dbReference type="EMBL" id="ETS86539.1"/>
    </source>
</evidence>
<dbReference type="Pfam" id="PF00067">
    <property type="entry name" value="p450"/>
    <property type="match status" value="1"/>
</dbReference>
<dbReference type="PANTHER" id="PTHR24305">
    <property type="entry name" value="CYTOCHROME P450"/>
    <property type="match status" value="1"/>
</dbReference>
<feature type="binding site" description="axial binding residue" evidence="7">
    <location>
        <position position="448"/>
    </location>
    <ligand>
        <name>heme</name>
        <dbReference type="ChEBI" id="CHEBI:30413"/>
    </ligand>
    <ligandPart>
        <name>Fe</name>
        <dbReference type="ChEBI" id="CHEBI:18248"/>
    </ligandPart>
</feature>
<keyword evidence="10" id="KW-1185">Reference proteome</keyword>
<dbReference type="eggNOG" id="KOG0157">
    <property type="taxonomic scope" value="Eukaryota"/>
</dbReference>
<keyword evidence="4 7" id="KW-0479">Metal-binding</keyword>
<keyword evidence="5 7" id="KW-0408">Iron</keyword>
<dbReference type="GO" id="GO:0016705">
    <property type="term" value="F:oxidoreductase activity, acting on paired donors, with incorporation or reduction of molecular oxygen"/>
    <property type="evidence" value="ECO:0007669"/>
    <property type="project" value="InterPro"/>
</dbReference>
<evidence type="ECO:0000256" key="6">
    <source>
        <dbReference type="ARBA" id="ARBA00023033"/>
    </source>
</evidence>
<comment type="similarity">
    <text evidence="2">Belongs to the cytochrome P450 family.</text>
</comment>
<dbReference type="PANTHER" id="PTHR24305:SF226">
    <property type="entry name" value="CYTOCHROME P450 MONOOXYGENASE"/>
    <property type="match status" value="1"/>
</dbReference>
<evidence type="ECO:0000256" key="5">
    <source>
        <dbReference type="ARBA" id="ARBA00023004"/>
    </source>
</evidence>
<dbReference type="InterPro" id="IPR002403">
    <property type="entry name" value="Cyt_P450_E_grp-IV"/>
</dbReference>
<feature type="transmembrane region" description="Helical" evidence="8">
    <location>
        <begin position="12"/>
        <end position="31"/>
    </location>
</feature>
<dbReference type="GO" id="GO:0020037">
    <property type="term" value="F:heme binding"/>
    <property type="evidence" value="ECO:0007669"/>
    <property type="project" value="InterPro"/>
</dbReference>
<keyword evidence="8" id="KW-1133">Transmembrane helix</keyword>
<dbReference type="OMA" id="PWREVES"/>
<evidence type="ECO:0000256" key="8">
    <source>
        <dbReference type="SAM" id="Phobius"/>
    </source>
</evidence>
<dbReference type="RefSeq" id="XP_007827139.1">
    <property type="nucleotide sequence ID" value="XM_007828948.1"/>
</dbReference>
<evidence type="ECO:0000313" key="10">
    <source>
        <dbReference type="Proteomes" id="UP000030651"/>
    </source>
</evidence>
<dbReference type="AlphaFoldDB" id="W3XKJ5"/>
<dbReference type="InParanoid" id="W3XKJ5"/>
<dbReference type="GeneID" id="19265380"/>
<sequence>MELLNTVEQIAAYSFCGVIIGIAGVLSYRLLLHPLSDYPGPLIAKLTDGRNGYYSLLRDLHLVSLRDHRKFGPVVRHGPNKLLFNTVKALHAQDIYDNDRVLKSHVYTVTVQSPGVCNSFNVIDPREHRAKRKILGQVINEGGMRIFEDTMIGQIDIFIKLIRSSCDGPEPVNLSTRLDYLTCDIVGLLSFGYHLRLQTNSDNRFMMRGMYYGNYFSNTRMQYYRLHQFRLGRIIQHLSKATLEKYKRLMEKMITERISNDNPLTHDLYAVASQANRDEETLGGNVRMSDIWSEAVVFFPAGAFSVSTATCALFFYLSRDKMRTAKLQKEIRSTFRNPAEIRSGQQLSSCHYLRACIDEALRIATPIPGTPWREVESTDSKPLIVDGHVVPAGTQIGVNAYAIHHTEEYFPNPYSFDPERWLASETPEQQLKAMREAFSPFSIGSRACTGKAMAYLETSLIMAKAIWHFDFELPAGPLGKVGGGQPGNSNGRHLPNEYQIHDVLSAAHDGPLLKFRLRGGIEDNLATDGLSFQ</sequence>
<gene>
    <name evidence="9" type="ORF">PFICI_00367</name>
</gene>
<protein>
    <recommendedName>
        <fullName evidence="11">Cytochrome P450</fullName>
    </recommendedName>
</protein>
<evidence type="ECO:0000256" key="3">
    <source>
        <dbReference type="ARBA" id="ARBA00022617"/>
    </source>
</evidence>
<dbReference type="InterPro" id="IPR001128">
    <property type="entry name" value="Cyt_P450"/>
</dbReference>
<evidence type="ECO:0008006" key="11">
    <source>
        <dbReference type="Google" id="ProtNLM"/>
    </source>
</evidence>
<reference evidence="10" key="1">
    <citation type="journal article" date="2015" name="BMC Genomics">
        <title>Genomic and transcriptomic analysis of the endophytic fungus Pestalotiopsis fici reveals its lifestyle and high potential for synthesis of natural products.</title>
        <authorList>
            <person name="Wang X."/>
            <person name="Zhang X."/>
            <person name="Liu L."/>
            <person name="Xiang M."/>
            <person name="Wang W."/>
            <person name="Sun X."/>
            <person name="Che Y."/>
            <person name="Guo L."/>
            <person name="Liu G."/>
            <person name="Guo L."/>
            <person name="Wang C."/>
            <person name="Yin W.B."/>
            <person name="Stadler M."/>
            <person name="Zhang X."/>
            <person name="Liu X."/>
        </authorList>
    </citation>
    <scope>NUCLEOTIDE SEQUENCE [LARGE SCALE GENOMIC DNA]</scope>
    <source>
        <strain evidence="10">W106-1 / CGMCC3.15140</strain>
    </source>
</reference>
<dbReference type="InterPro" id="IPR050121">
    <property type="entry name" value="Cytochrome_P450_monoxygenase"/>
</dbReference>
<dbReference type="InterPro" id="IPR036396">
    <property type="entry name" value="Cyt_P450_sf"/>
</dbReference>
<comment type="cofactor">
    <cofactor evidence="1 7">
        <name>heme</name>
        <dbReference type="ChEBI" id="CHEBI:30413"/>
    </cofactor>
</comment>
<dbReference type="EMBL" id="KI912109">
    <property type="protein sequence ID" value="ETS86539.1"/>
    <property type="molecule type" value="Genomic_DNA"/>
</dbReference>
<keyword evidence="3 7" id="KW-0349">Heme</keyword>